<dbReference type="EMBL" id="LN852891">
    <property type="protein sequence ID" value="CRY94222.1"/>
    <property type="molecule type" value="Genomic_DNA"/>
</dbReference>
<dbReference type="AlphaFoldDB" id="A0A0H5QDM7"/>
<dbReference type="PANTHER" id="PTHR38781:SF1">
    <property type="entry name" value="ANTITOXIN DINJ-RELATED"/>
    <property type="match status" value="1"/>
</dbReference>
<evidence type="ECO:0000256" key="2">
    <source>
        <dbReference type="ARBA" id="ARBA00022649"/>
    </source>
</evidence>
<dbReference type="PANTHER" id="PTHR38781">
    <property type="entry name" value="ANTITOXIN DINJ-RELATED"/>
    <property type="match status" value="1"/>
</dbReference>
<keyword evidence="3" id="KW-0614">Plasmid</keyword>
<dbReference type="Pfam" id="PF04221">
    <property type="entry name" value="RelB"/>
    <property type="match status" value="1"/>
</dbReference>
<sequence length="272" mass="30322">MKYKIAERNDQSMVNFKVDSVVKESAEAVLAGMGLNTSAYLGMCLRKLAQSRKIPFDLKVDPDFWVAEAQVSIAASYLKTGLFYEADHVRRGMLLAASNRITEATANLGEETALHGEDAEKINLMRCTMESLQKVLKSFDPQSPEQMLSFARDVHKIYEIDMLGLGESANLCTEPLSRISEDMEEILNDFFCSLETKEILKDLGLSVPPEDPTDRAEAVESYLRAVLDAYDSDSEQLSMRFVGSEFLISYAEKVSNEMANARESLKEGGAQE</sequence>
<reference evidence="3" key="1">
    <citation type="submission" date="2015-06" db="EMBL/GenBank/DDBJ databases">
        <authorList>
            <person name="Joergensen T."/>
        </authorList>
    </citation>
    <scope>NUCLEOTIDE SEQUENCE</scope>
    <source>
        <plasmid evidence="3">pRGRH0213</plasmid>
    </source>
</reference>
<organism evidence="3">
    <name type="scientific">uncultured prokaryote</name>
    <dbReference type="NCBI Taxonomy" id="198431"/>
    <lineage>
        <taxon>unclassified sequences</taxon>
        <taxon>environmental samples</taxon>
    </lineage>
</organism>
<dbReference type="NCBIfam" id="TIGR02384">
    <property type="entry name" value="RelB_DinJ"/>
    <property type="match status" value="1"/>
</dbReference>
<accession>A0A0H5QDM7</accession>
<dbReference type="GO" id="GO:0006355">
    <property type="term" value="P:regulation of DNA-templated transcription"/>
    <property type="evidence" value="ECO:0007669"/>
    <property type="project" value="InterPro"/>
</dbReference>
<comment type="similarity">
    <text evidence="1">Belongs to the RelB/DinJ antitoxin family.</text>
</comment>
<geneLocation type="plasmid" evidence="3">
    <name>pRGRH0213</name>
</geneLocation>
<reference evidence="3" key="2">
    <citation type="submission" date="2015-07" db="EMBL/GenBank/DDBJ databases">
        <title>Plasmids, circular viruses and viroids from rat gut.</title>
        <authorList>
            <person name="Jorgensen T.J."/>
            <person name="Hansen M.A."/>
            <person name="Xu Z."/>
            <person name="Tabak M.A."/>
            <person name="Sorensen S.J."/>
            <person name="Hansen L.H."/>
        </authorList>
    </citation>
    <scope>NUCLEOTIDE SEQUENCE</scope>
    <source>
        <plasmid evidence="3">pRGRH0213</plasmid>
    </source>
</reference>
<dbReference type="InterPro" id="IPR013321">
    <property type="entry name" value="Arc_rbn_hlx_hlx"/>
</dbReference>
<proteinExistence type="inferred from homology"/>
<evidence type="ECO:0000313" key="3">
    <source>
        <dbReference type="EMBL" id="CRY94222.1"/>
    </source>
</evidence>
<dbReference type="Gene3D" id="1.10.1220.10">
    <property type="entry name" value="Met repressor-like"/>
    <property type="match status" value="1"/>
</dbReference>
<keyword evidence="2" id="KW-1277">Toxin-antitoxin system</keyword>
<evidence type="ECO:0000256" key="1">
    <source>
        <dbReference type="ARBA" id="ARBA00010562"/>
    </source>
</evidence>
<dbReference type="GO" id="GO:0006351">
    <property type="term" value="P:DNA-templated transcription"/>
    <property type="evidence" value="ECO:0007669"/>
    <property type="project" value="TreeGrafter"/>
</dbReference>
<protein>
    <submittedName>
        <fullName evidence="3">Uncharacterized protein</fullName>
    </submittedName>
</protein>
<name>A0A0H5QDM7_9ZZZZ</name>
<dbReference type="InterPro" id="IPR007337">
    <property type="entry name" value="RelB/DinJ"/>
</dbReference>